<dbReference type="InterPro" id="IPR007822">
    <property type="entry name" value="LANC-like"/>
</dbReference>
<sequence>MRTQDLYPELTASEVAEIIDPVHFGDATERRGVLDVPSFAATPDDFGPGNERYTFERVCRHIADAAIAAHPATFDTGVQDLDAFGLDLSRTLTDDIAELLIRPLADSVRPCDGVPDDLTYRTFCADLCAHGLAAFAGEFPVLWERLQVRLVGRLDALRETLDRLAADRRDLQQELGLNADAQIVSIGMAGDTHCGGRTVSVIEYDDGFKLVHKPRPVDCEAGYSRLVEELRSDLDLDLPAAKVLARTGYGYVEFVEVDDDADIDLRDVGRLGALMYALNARDMHFTNILNTARGPVPVDLETLLHPLRQKSQGTIETPDSGYQKLAVSVFGIGILPMIVTREGHDGYADVGYLGGGEVHGSGPFRQFRVEDPFSARVRVSWAPEQRTAVQALDGLDTTAAVVRHSCARMVNGFTQVYRLIAEHKAAFAAAVRRCFAGAELRYVHNATVQYAQCLRVLTASSPSRDAELAKGLIKRIGIASRGADRRLIDAECQQLWKTDIPYFLVRADSDVMTDGVERRPVAQFDRSPLAQCVAKVDAMDEHDLQAQVRLIRVAFNAKLADPHTMAPAAEVLSGAAAPEDSSGEAQLDLARYVGEGLVRDMVQDRYAHLPQTWIGPVATAVANRPWPPGVLGYDLYTGRVGPALTLAALGRALSDESMQAASLAVFEPSARILDAGSYEARSIARSGNGAYAGFPGALWAMALAGRHLDRPDLTVSAIDALEFLRPAKPGQDDGWFDLITGDVGVLLVRMALGRDCAAEAVHACDVALSTGLIQRMEYSGLAHGLAGLLQLAARTHAITTDPVAAELAAGVIDELDTVFGRGAGAPRTARTGPANESDSWCNGSAGVLIAMSSAATAGLVTADRVQSMVAGLADASIATSATLCHGALGLYGALGIAAAHAPEQARPLQDRLAGYLAPERLRRFLDSPDSRYSQGPCLMVGRAGVGWHMLSRTGHELASPLDMGEVILDA</sequence>
<dbReference type="Proteomes" id="UP000320806">
    <property type="component" value="Unassembled WGS sequence"/>
</dbReference>
<name>A0A542EE27_9MICO</name>
<dbReference type="SMART" id="SM01260">
    <property type="entry name" value="LANC_like"/>
    <property type="match status" value="1"/>
</dbReference>
<reference evidence="3 4" key="1">
    <citation type="submission" date="2019-06" db="EMBL/GenBank/DDBJ databases">
        <title>Sequencing the genomes of 1000 actinobacteria strains.</title>
        <authorList>
            <person name="Klenk H.-P."/>
        </authorList>
    </citation>
    <scope>NUCLEOTIDE SEQUENCE [LARGE SCALE GENOMIC DNA]</scope>
    <source>
        <strain evidence="3 4">DSM 19828</strain>
    </source>
</reference>
<evidence type="ECO:0000313" key="4">
    <source>
        <dbReference type="Proteomes" id="UP000320806"/>
    </source>
</evidence>
<dbReference type="RefSeq" id="WP_141927651.1">
    <property type="nucleotide sequence ID" value="NZ_BAABCI010000033.1"/>
</dbReference>
<dbReference type="AlphaFoldDB" id="A0A542EE27"/>
<evidence type="ECO:0000256" key="1">
    <source>
        <dbReference type="PIRSR" id="PIRSR607822-1"/>
    </source>
</evidence>
<dbReference type="InterPro" id="IPR025410">
    <property type="entry name" value="Lant_dehyd"/>
</dbReference>
<keyword evidence="1" id="KW-0479">Metal-binding</keyword>
<accession>A0A542EE27</accession>
<feature type="domain" description="Lantibiotic biosynthesis protein dehydration" evidence="2">
    <location>
        <begin position="139"/>
        <end position="505"/>
    </location>
</feature>
<proteinExistence type="predicted"/>
<dbReference type="InterPro" id="IPR012341">
    <property type="entry name" value="6hp_glycosidase-like_sf"/>
</dbReference>
<comment type="caution">
    <text evidence="3">The sequence shown here is derived from an EMBL/GenBank/DDBJ whole genome shotgun (WGS) entry which is preliminary data.</text>
</comment>
<gene>
    <name evidence="3" type="ORF">FB459_1012</name>
</gene>
<dbReference type="PIRSF" id="PIRSF037228">
    <property type="entry name" value="Lant_mod_RumM"/>
    <property type="match status" value="1"/>
</dbReference>
<feature type="binding site" evidence="1">
    <location>
        <position position="885"/>
    </location>
    <ligand>
        <name>Zn(2+)</name>
        <dbReference type="ChEBI" id="CHEBI:29105"/>
    </ligand>
</feature>
<feature type="binding site" evidence="1">
    <location>
        <position position="841"/>
    </location>
    <ligand>
        <name>Zn(2+)</name>
        <dbReference type="ChEBI" id="CHEBI:29105"/>
    </ligand>
</feature>
<feature type="binding site" evidence="1">
    <location>
        <position position="884"/>
    </location>
    <ligand>
        <name>Zn(2+)</name>
        <dbReference type="ChEBI" id="CHEBI:29105"/>
    </ligand>
</feature>
<dbReference type="InterPro" id="IPR017146">
    <property type="entry name" value="Lanti_2_LanM"/>
</dbReference>
<keyword evidence="4" id="KW-1185">Reference proteome</keyword>
<dbReference type="Pfam" id="PF13575">
    <property type="entry name" value="DUF4135"/>
    <property type="match status" value="1"/>
</dbReference>
<protein>
    <submittedName>
        <fullName evidence="3">Type 2 lantibiotic biosynthesis protein LanM</fullName>
    </submittedName>
</protein>
<dbReference type="GO" id="GO:0031179">
    <property type="term" value="P:peptide modification"/>
    <property type="evidence" value="ECO:0007669"/>
    <property type="project" value="InterPro"/>
</dbReference>
<dbReference type="NCBIfam" id="TIGR03897">
    <property type="entry name" value="lanti_2_LanM"/>
    <property type="match status" value="1"/>
</dbReference>
<dbReference type="Pfam" id="PF05147">
    <property type="entry name" value="LANC_like"/>
    <property type="match status" value="1"/>
</dbReference>
<dbReference type="Gene3D" id="1.50.10.10">
    <property type="match status" value="1"/>
</dbReference>
<dbReference type="OrthoDB" id="9148343at2"/>
<dbReference type="PRINTS" id="PR01950">
    <property type="entry name" value="LANCSUPER"/>
</dbReference>
<evidence type="ECO:0000313" key="3">
    <source>
        <dbReference type="EMBL" id="TQJ13587.1"/>
    </source>
</evidence>
<dbReference type="SUPFAM" id="SSF158745">
    <property type="entry name" value="LanC-like"/>
    <property type="match status" value="1"/>
</dbReference>
<dbReference type="GO" id="GO:0046872">
    <property type="term" value="F:metal ion binding"/>
    <property type="evidence" value="ECO:0007669"/>
    <property type="project" value="UniProtKB-KW"/>
</dbReference>
<dbReference type="EMBL" id="VFMO01000001">
    <property type="protein sequence ID" value="TQJ13587.1"/>
    <property type="molecule type" value="Genomic_DNA"/>
</dbReference>
<dbReference type="GO" id="GO:0005975">
    <property type="term" value="P:carbohydrate metabolic process"/>
    <property type="evidence" value="ECO:0007669"/>
    <property type="project" value="InterPro"/>
</dbReference>
<organism evidence="3 4">
    <name type="scientific">Yimella lutea</name>
    <dbReference type="NCBI Taxonomy" id="587872"/>
    <lineage>
        <taxon>Bacteria</taxon>
        <taxon>Bacillati</taxon>
        <taxon>Actinomycetota</taxon>
        <taxon>Actinomycetes</taxon>
        <taxon>Micrococcales</taxon>
        <taxon>Dermacoccaceae</taxon>
        <taxon>Yimella</taxon>
    </lineage>
</organism>
<keyword evidence="1" id="KW-0862">Zinc</keyword>
<evidence type="ECO:0000259" key="2">
    <source>
        <dbReference type="Pfam" id="PF13575"/>
    </source>
</evidence>